<feature type="domain" description="Alginate export" evidence="1">
    <location>
        <begin position="58"/>
        <end position="440"/>
    </location>
</feature>
<evidence type="ECO:0000259" key="1">
    <source>
        <dbReference type="Pfam" id="PF13372"/>
    </source>
</evidence>
<dbReference type="EMBL" id="JBHUPB010000003">
    <property type="protein sequence ID" value="MFD2966559.1"/>
    <property type="molecule type" value="Genomic_DNA"/>
</dbReference>
<accession>A0ABW6BDI4</accession>
<dbReference type="InterPro" id="IPR025388">
    <property type="entry name" value="Alginate_export_dom"/>
</dbReference>
<proteinExistence type="predicted"/>
<dbReference type="RefSeq" id="WP_320184343.1">
    <property type="nucleotide sequence ID" value="NZ_CP138332.1"/>
</dbReference>
<evidence type="ECO:0000313" key="2">
    <source>
        <dbReference type="EMBL" id="MFD2966559.1"/>
    </source>
</evidence>
<comment type="caution">
    <text evidence="2">The sequence shown here is derived from an EMBL/GenBank/DDBJ whole genome shotgun (WGS) entry which is preliminary data.</text>
</comment>
<evidence type="ECO:0000313" key="3">
    <source>
        <dbReference type="Proteomes" id="UP001597525"/>
    </source>
</evidence>
<protein>
    <submittedName>
        <fullName evidence="2">Alginate export family protein</fullName>
    </submittedName>
</protein>
<reference evidence="3" key="1">
    <citation type="journal article" date="2019" name="Int. J. Syst. Evol. Microbiol.">
        <title>The Global Catalogue of Microorganisms (GCM) 10K type strain sequencing project: providing services to taxonomists for standard genome sequencing and annotation.</title>
        <authorList>
            <consortium name="The Broad Institute Genomics Platform"/>
            <consortium name="The Broad Institute Genome Sequencing Center for Infectious Disease"/>
            <person name="Wu L."/>
            <person name="Ma J."/>
        </authorList>
    </citation>
    <scope>NUCLEOTIDE SEQUENCE [LARGE SCALE GENOMIC DNA]</scope>
    <source>
        <strain evidence="3">KCTC 22814</strain>
    </source>
</reference>
<dbReference type="Proteomes" id="UP001597525">
    <property type="component" value="Unassembled WGS sequence"/>
</dbReference>
<dbReference type="Pfam" id="PF13372">
    <property type="entry name" value="Alginate_exp"/>
    <property type="match status" value="1"/>
</dbReference>
<sequence length="455" mass="51799">MKQVLLVYLFMLSVKVGTIAQPFKLLRYDEDYSTFKDSTSTAHNRIKYIQLSDQANIYFSLGFDMRQELDYAVNEDWGETGLGTDIFWLQRYNTHVDFHVGDRLRLFGQLRSGLEDGRKNGPRRIDEDKLNVQNLFLDIIPYKNADKSLTLRLGRQEMQYGSGRLVDVRNGPNLRLYFDGIKTAYHSPRLKVDAFVLADSKVNFGVFDNVSNRKPNLWGTYSTFGNAHSMNVDLYYLGIDRANATYDDGVGNELRHTVGARFWRNKKGFSYNFEGAYQFGNFGNRDISAWTCSAEISFSFDNIQGAPVVKLRHDYISGDKTKGDDRLGTFNPLYPKGGYFGFNPQVGPANLIDLHPSILWKLIDNVAVDFNVVLNWRYAHQDGIYGPNGLFVLSSSGSSESFIGTAYLTSVSWDINSFLNFNTGLQYFKTGNFIDDVVKQHKDGFFVGSVLEFTF</sequence>
<keyword evidence="3" id="KW-1185">Reference proteome</keyword>
<name>A0ABW6BDI4_9SPHI</name>
<organism evidence="2 3">
    <name type="scientific">Sphingobacterium bambusae</name>
    <dbReference type="NCBI Taxonomy" id="662858"/>
    <lineage>
        <taxon>Bacteria</taxon>
        <taxon>Pseudomonadati</taxon>
        <taxon>Bacteroidota</taxon>
        <taxon>Sphingobacteriia</taxon>
        <taxon>Sphingobacteriales</taxon>
        <taxon>Sphingobacteriaceae</taxon>
        <taxon>Sphingobacterium</taxon>
    </lineage>
</organism>
<gene>
    <name evidence="2" type="ORF">ACFS7Y_04130</name>
</gene>